<dbReference type="EMBL" id="REFW01000003">
    <property type="protein sequence ID" value="RMB58713.1"/>
    <property type="molecule type" value="Genomic_DNA"/>
</dbReference>
<accession>A0A3M0GAU8</accession>
<evidence type="ECO:0000313" key="2">
    <source>
        <dbReference type="Proteomes" id="UP000275256"/>
    </source>
</evidence>
<organism evidence="1 2">
    <name type="scientific">Tessaracoccus antarcticus</name>
    <dbReference type="NCBI Taxonomy" id="2479848"/>
    <lineage>
        <taxon>Bacteria</taxon>
        <taxon>Bacillati</taxon>
        <taxon>Actinomycetota</taxon>
        <taxon>Actinomycetes</taxon>
        <taxon>Propionibacteriales</taxon>
        <taxon>Propionibacteriaceae</taxon>
        <taxon>Tessaracoccus</taxon>
    </lineage>
</organism>
<keyword evidence="2" id="KW-1185">Reference proteome</keyword>
<evidence type="ECO:0000313" key="1">
    <source>
        <dbReference type="EMBL" id="RMB58713.1"/>
    </source>
</evidence>
<protein>
    <submittedName>
        <fullName evidence="1">Uncharacterized protein</fullName>
    </submittedName>
</protein>
<dbReference type="AlphaFoldDB" id="A0A3M0GAU8"/>
<dbReference type="Proteomes" id="UP000275256">
    <property type="component" value="Unassembled WGS sequence"/>
</dbReference>
<reference evidence="1 2" key="1">
    <citation type="submission" date="2018-10" db="EMBL/GenBank/DDBJ databases">
        <title>Tessaracoccus antarcticuss sp. nov., isolated from sediment.</title>
        <authorList>
            <person name="Zhou L.Y."/>
            <person name="Du Z.J."/>
        </authorList>
    </citation>
    <scope>NUCLEOTIDE SEQUENCE [LARGE SCALE GENOMIC DNA]</scope>
    <source>
        <strain evidence="1 2">JDX10</strain>
    </source>
</reference>
<name>A0A3M0GAU8_9ACTN</name>
<gene>
    <name evidence="1" type="ORF">EAX62_11270</name>
</gene>
<sequence length="79" mass="9120">MPVLWESTCVEYSIEQVAQRLERSTLQPAFASEALRQVRYRREQEGRATALWSESDLDAAKAEVGFMNDQEVEEQLARD</sequence>
<comment type="caution">
    <text evidence="1">The sequence shown here is derived from an EMBL/GenBank/DDBJ whole genome shotgun (WGS) entry which is preliminary data.</text>
</comment>
<proteinExistence type="predicted"/>